<gene>
    <name evidence="3" type="ORF">lacNasYZ03_16520</name>
</gene>
<dbReference type="EMBL" id="BOCI01000466">
    <property type="protein sequence ID" value="GHW01965.1"/>
    <property type="molecule type" value="Genomic_DNA"/>
</dbReference>
<feature type="chain" id="PRO_5046456039" description="S-layer protein C-terminal domain-containing protein" evidence="1">
    <location>
        <begin position="34"/>
        <end position="182"/>
    </location>
</feature>
<dbReference type="Proteomes" id="UP000616547">
    <property type="component" value="Unassembled WGS sequence"/>
</dbReference>
<reference evidence="4" key="1">
    <citation type="submission" date="2021-01" db="EMBL/GenBank/DDBJ databases">
        <title>Draft genome sequence of Nasalis larvatus strain YZ03.</title>
        <authorList>
            <person name="Suzuki-Hashido N."/>
            <person name="Tsuchida S."/>
            <person name="Hayakawa T."/>
        </authorList>
    </citation>
    <scope>NUCLEOTIDE SEQUENCE [LARGE SCALE GENOMIC DNA]</scope>
    <source>
        <strain evidence="4">YZ03</strain>
    </source>
</reference>
<evidence type="ECO:0000259" key="2">
    <source>
        <dbReference type="Pfam" id="PF03217"/>
    </source>
</evidence>
<feature type="domain" description="S-layer protein C-terminal" evidence="2">
    <location>
        <begin position="46"/>
        <end position="94"/>
    </location>
</feature>
<organism evidence="3 4">
    <name type="scientific">Lactobacillus nasalidis</name>
    <dbReference type="NCBI Taxonomy" id="2797258"/>
    <lineage>
        <taxon>Bacteria</taxon>
        <taxon>Bacillati</taxon>
        <taxon>Bacillota</taxon>
        <taxon>Bacilli</taxon>
        <taxon>Lactobacillales</taxon>
        <taxon>Lactobacillaceae</taxon>
        <taxon>Lactobacillus</taxon>
    </lineage>
</organism>
<accession>A0ABQ3W9D7</accession>
<keyword evidence="4" id="KW-1185">Reference proteome</keyword>
<evidence type="ECO:0000313" key="3">
    <source>
        <dbReference type="EMBL" id="GHW01965.1"/>
    </source>
</evidence>
<dbReference type="RefSeq" id="WP_244660678.1">
    <property type="nucleotide sequence ID" value="NZ_BOCG01000166.1"/>
</dbReference>
<comment type="caution">
    <text evidence="3">The sequence shown here is derived from an EMBL/GenBank/DDBJ whole genome shotgun (WGS) entry which is preliminary data.</text>
</comment>
<proteinExistence type="predicted"/>
<dbReference type="InterPro" id="IPR024968">
    <property type="entry name" value="SlpA_C_lactobacillus"/>
</dbReference>
<sequence>MSEKVKIKRSRLVKLLFVLAVAAFLAPVSGTKAVEASDQPFYKNAMVNTYVYNGNGKRTKDKKIIAGQAVPCYDMLNYVNDKVYIMVGSNKYVAYMNVVGLECKLKHNSYIYSSKGRRRANTGTLLKNGSVTIYGGKKTINGSKYWAIGVGLYVKASNLDIPKTEVTPDPATQNQTADSQTT</sequence>
<evidence type="ECO:0000313" key="4">
    <source>
        <dbReference type="Proteomes" id="UP000616547"/>
    </source>
</evidence>
<keyword evidence="1" id="KW-0732">Signal</keyword>
<feature type="domain" description="S-layer protein C-terminal" evidence="2">
    <location>
        <begin position="97"/>
        <end position="157"/>
    </location>
</feature>
<evidence type="ECO:0000256" key="1">
    <source>
        <dbReference type="SAM" id="SignalP"/>
    </source>
</evidence>
<protein>
    <recommendedName>
        <fullName evidence="2">S-layer protein C-terminal domain-containing protein</fullName>
    </recommendedName>
</protein>
<dbReference type="Pfam" id="PF03217">
    <property type="entry name" value="SlpA"/>
    <property type="match status" value="2"/>
</dbReference>
<feature type="signal peptide" evidence="1">
    <location>
        <begin position="1"/>
        <end position="33"/>
    </location>
</feature>
<name>A0ABQ3W9D7_9LACO</name>